<dbReference type="EMBL" id="BLAL01000257">
    <property type="protein sequence ID" value="GES97315.1"/>
    <property type="molecule type" value="Genomic_DNA"/>
</dbReference>
<proteinExistence type="predicted"/>
<keyword evidence="1" id="KW-1133">Transmembrane helix</keyword>
<keyword evidence="1" id="KW-0472">Membrane</keyword>
<name>A0A2Z6RJT3_9GLOM</name>
<dbReference type="Proteomes" id="UP000247702">
    <property type="component" value="Unassembled WGS sequence"/>
</dbReference>
<keyword evidence="1" id="KW-0812">Transmembrane</keyword>
<dbReference type="Proteomes" id="UP000615446">
    <property type="component" value="Unassembled WGS sequence"/>
</dbReference>
<dbReference type="AlphaFoldDB" id="A0A2Z6RJT3"/>
<evidence type="ECO:0000313" key="2">
    <source>
        <dbReference type="EMBL" id="GBB98354.1"/>
    </source>
</evidence>
<feature type="transmembrane region" description="Helical" evidence="1">
    <location>
        <begin position="94"/>
        <end position="111"/>
    </location>
</feature>
<dbReference type="OrthoDB" id="2395252at2759"/>
<reference evidence="2 4" key="1">
    <citation type="submission" date="2017-11" db="EMBL/GenBank/DDBJ databases">
        <title>The genome of Rhizophagus clarus HR1 reveals common genetic basis of auxotrophy among arbuscular mycorrhizal fungi.</title>
        <authorList>
            <person name="Kobayashi Y."/>
        </authorList>
    </citation>
    <scope>NUCLEOTIDE SEQUENCE [LARGE SCALE GENOMIC DNA]</scope>
    <source>
        <strain evidence="2 4">HR1</strain>
    </source>
</reference>
<accession>A0A2Z6RJT3</accession>
<feature type="transmembrane region" description="Helical" evidence="1">
    <location>
        <begin position="26"/>
        <end position="51"/>
    </location>
</feature>
<reference evidence="3" key="2">
    <citation type="submission" date="2019-10" db="EMBL/GenBank/DDBJ databases">
        <title>Conservation and host-specific expression of non-tandemly repeated heterogenous ribosome RNA gene in arbuscular mycorrhizal fungi.</title>
        <authorList>
            <person name="Maeda T."/>
            <person name="Kobayashi Y."/>
            <person name="Nakagawa T."/>
            <person name="Ezawa T."/>
            <person name="Yamaguchi K."/>
            <person name="Bino T."/>
            <person name="Nishimoto Y."/>
            <person name="Shigenobu S."/>
            <person name="Kawaguchi M."/>
        </authorList>
    </citation>
    <scope>NUCLEOTIDE SEQUENCE</scope>
    <source>
        <strain evidence="3">HR1</strain>
    </source>
</reference>
<evidence type="ECO:0000256" key="1">
    <source>
        <dbReference type="SAM" id="Phobius"/>
    </source>
</evidence>
<gene>
    <name evidence="3" type="ORF">RCL2_002390000</name>
    <name evidence="2" type="ORF">RclHR1_03200004</name>
</gene>
<feature type="transmembrane region" description="Helical" evidence="1">
    <location>
        <begin position="431"/>
        <end position="451"/>
    </location>
</feature>
<keyword evidence="4" id="KW-1185">Reference proteome</keyword>
<organism evidence="2 4">
    <name type="scientific">Rhizophagus clarus</name>
    <dbReference type="NCBI Taxonomy" id="94130"/>
    <lineage>
        <taxon>Eukaryota</taxon>
        <taxon>Fungi</taxon>
        <taxon>Fungi incertae sedis</taxon>
        <taxon>Mucoromycota</taxon>
        <taxon>Glomeromycotina</taxon>
        <taxon>Glomeromycetes</taxon>
        <taxon>Glomerales</taxon>
        <taxon>Glomeraceae</taxon>
        <taxon>Rhizophagus</taxon>
    </lineage>
</organism>
<comment type="caution">
    <text evidence="2">The sequence shown here is derived from an EMBL/GenBank/DDBJ whole genome shotgun (WGS) entry which is preliminary data.</text>
</comment>
<dbReference type="EMBL" id="BEXD01002447">
    <property type="protein sequence ID" value="GBB98354.1"/>
    <property type="molecule type" value="Genomic_DNA"/>
</dbReference>
<protein>
    <submittedName>
        <fullName evidence="2">Uncharacterized protein</fullName>
    </submittedName>
</protein>
<evidence type="ECO:0000313" key="3">
    <source>
        <dbReference type="EMBL" id="GES97315.1"/>
    </source>
</evidence>
<sequence>MWELKTINPITHILRVGEDPSSFNKWLPLVTIFSSILEAVLLPVLISLLWITIYRLKRKMNGSEFRLCMQATHGSTYKFLADLFIRLKISSKRVIILVILIFMMNILGKSIPNVMVAQVIGIHNFTKIVHNNNGDLFKNDLNCEYMACSSDLENNFALVLNSTSLENNLRAYNVKNAYWNLSNNNILDAIRVDFNTTSCEFIMGIGGDSLSSDSLGNATDTPPAPGRFTGSYGGFSTRPTRDVSIHAAEIQVSIDTTIMDRCDIPLNMFYISPNFNPNVMKMAKWLKDSGRYPEDRPFNRSCQVIMSCDANVEWKKMQIVGNTPDNMELLEVNFNNSILKLNELFSTNVKDYNFNGEAFGERLIDSTVVKFQTIITNWREIIKFQGSKYNYNFLDDYSNTLSQSLVSSIQSMTNNINVNVDRIENIQAPGIWIEIFILSFVIFFICSLLSLTLTTKNLSLLLPLSLLDFGFISNSIFKEDSKKKLPGHLNWFMMNYLRQMRLTDIIVDFMK</sequence>
<feature type="transmembrane region" description="Helical" evidence="1">
    <location>
        <begin position="458"/>
        <end position="477"/>
    </location>
</feature>
<evidence type="ECO:0000313" key="4">
    <source>
        <dbReference type="Proteomes" id="UP000247702"/>
    </source>
</evidence>